<sequence length="148" mass="16638">MLENITSDKSISRPDIFLEIIRHYNDKYIKDAAEPIGKSGNSGIERWALDNAEKCGEGPRLALKREIKTQMGGRKVFAPSSKPEYFLKHLSPTSPVPRPGDGSGIFSGGYGGIFRKECPPRFLPRFYPSHCWEKRRIGPRASTAILFK</sequence>
<protein>
    <submittedName>
        <fullName evidence="1">Uncharacterized protein</fullName>
    </submittedName>
</protein>
<accession>A0AAV4RXT0</accession>
<evidence type="ECO:0000313" key="2">
    <source>
        <dbReference type="Proteomes" id="UP001054837"/>
    </source>
</evidence>
<organism evidence="1 2">
    <name type="scientific">Caerostris darwini</name>
    <dbReference type="NCBI Taxonomy" id="1538125"/>
    <lineage>
        <taxon>Eukaryota</taxon>
        <taxon>Metazoa</taxon>
        <taxon>Ecdysozoa</taxon>
        <taxon>Arthropoda</taxon>
        <taxon>Chelicerata</taxon>
        <taxon>Arachnida</taxon>
        <taxon>Araneae</taxon>
        <taxon>Araneomorphae</taxon>
        <taxon>Entelegynae</taxon>
        <taxon>Araneoidea</taxon>
        <taxon>Araneidae</taxon>
        <taxon>Caerostris</taxon>
    </lineage>
</organism>
<reference evidence="1 2" key="1">
    <citation type="submission" date="2021-06" db="EMBL/GenBank/DDBJ databases">
        <title>Caerostris darwini draft genome.</title>
        <authorList>
            <person name="Kono N."/>
            <person name="Arakawa K."/>
        </authorList>
    </citation>
    <scope>NUCLEOTIDE SEQUENCE [LARGE SCALE GENOMIC DNA]</scope>
</reference>
<dbReference type="Proteomes" id="UP001054837">
    <property type="component" value="Unassembled WGS sequence"/>
</dbReference>
<dbReference type="AlphaFoldDB" id="A0AAV4RXT0"/>
<evidence type="ECO:0000313" key="1">
    <source>
        <dbReference type="EMBL" id="GIY25671.1"/>
    </source>
</evidence>
<proteinExistence type="predicted"/>
<gene>
    <name evidence="1" type="ORF">CDAR_263491</name>
</gene>
<keyword evidence="2" id="KW-1185">Reference proteome</keyword>
<dbReference type="EMBL" id="BPLQ01006841">
    <property type="protein sequence ID" value="GIY25671.1"/>
    <property type="molecule type" value="Genomic_DNA"/>
</dbReference>
<comment type="caution">
    <text evidence="1">The sequence shown here is derived from an EMBL/GenBank/DDBJ whole genome shotgun (WGS) entry which is preliminary data.</text>
</comment>
<name>A0AAV4RXT0_9ARAC</name>